<evidence type="ECO:0000256" key="4">
    <source>
        <dbReference type="ARBA" id="ARBA00022679"/>
    </source>
</evidence>
<feature type="domain" description="Aminotransferase class I/classII large" evidence="7">
    <location>
        <begin position="68"/>
        <end position="477"/>
    </location>
</feature>
<proteinExistence type="inferred from homology"/>
<keyword evidence="4" id="KW-0808">Transferase</keyword>
<dbReference type="AlphaFoldDB" id="A0A9P3FAW4"/>
<dbReference type="Proteomes" id="UP000825890">
    <property type="component" value="Unassembled WGS sequence"/>
</dbReference>
<protein>
    <recommendedName>
        <fullName evidence="7">Aminotransferase class I/classII large domain-containing protein</fullName>
    </recommendedName>
</protein>
<evidence type="ECO:0000256" key="6">
    <source>
        <dbReference type="SAM" id="MobiDB-lite"/>
    </source>
</evidence>
<dbReference type="GO" id="GO:0006520">
    <property type="term" value="P:amino acid metabolic process"/>
    <property type="evidence" value="ECO:0007669"/>
    <property type="project" value="TreeGrafter"/>
</dbReference>
<comment type="similarity">
    <text evidence="2">Belongs to the class-I pyridoxal-phosphate-dependent aminotransferase family.</text>
</comment>
<dbReference type="OrthoDB" id="7042322at2759"/>
<evidence type="ECO:0000256" key="1">
    <source>
        <dbReference type="ARBA" id="ARBA00001933"/>
    </source>
</evidence>
<dbReference type="InterPro" id="IPR015424">
    <property type="entry name" value="PyrdxlP-dep_Trfase"/>
</dbReference>
<keyword evidence="9" id="KW-1185">Reference proteome</keyword>
<feature type="compositionally biased region" description="Polar residues" evidence="6">
    <location>
        <begin position="419"/>
        <end position="430"/>
    </location>
</feature>
<dbReference type="InterPro" id="IPR015422">
    <property type="entry name" value="PyrdxlP-dep_Trfase_small"/>
</dbReference>
<dbReference type="PANTHER" id="PTHR43795:SF32">
    <property type="entry name" value="AMINOTRANSFERASE GLII-RELATED"/>
    <property type="match status" value="1"/>
</dbReference>
<evidence type="ECO:0000256" key="2">
    <source>
        <dbReference type="ARBA" id="ARBA00007441"/>
    </source>
</evidence>
<keyword evidence="3" id="KW-0032">Aminotransferase</keyword>
<evidence type="ECO:0000259" key="7">
    <source>
        <dbReference type="Pfam" id="PF00155"/>
    </source>
</evidence>
<organism evidence="8 9">
    <name type="scientific">Cercospora kikuchii</name>
    <dbReference type="NCBI Taxonomy" id="84275"/>
    <lineage>
        <taxon>Eukaryota</taxon>
        <taxon>Fungi</taxon>
        <taxon>Dikarya</taxon>
        <taxon>Ascomycota</taxon>
        <taxon>Pezizomycotina</taxon>
        <taxon>Dothideomycetes</taxon>
        <taxon>Dothideomycetidae</taxon>
        <taxon>Mycosphaerellales</taxon>
        <taxon>Mycosphaerellaceae</taxon>
        <taxon>Cercospora</taxon>
    </lineage>
</organism>
<comment type="cofactor">
    <cofactor evidence="1">
        <name>pyridoxal 5'-phosphate</name>
        <dbReference type="ChEBI" id="CHEBI:597326"/>
    </cofactor>
</comment>
<evidence type="ECO:0000256" key="3">
    <source>
        <dbReference type="ARBA" id="ARBA00022576"/>
    </source>
</evidence>
<dbReference type="Gene3D" id="3.40.640.10">
    <property type="entry name" value="Type I PLP-dependent aspartate aminotransferase-like (Major domain)"/>
    <property type="match status" value="1"/>
</dbReference>
<dbReference type="InterPro" id="IPR004839">
    <property type="entry name" value="Aminotransferase_I/II_large"/>
</dbReference>
<comment type="caution">
    <text evidence="8">The sequence shown here is derived from an EMBL/GenBank/DDBJ whole genome shotgun (WGS) entry which is preliminary data.</text>
</comment>
<name>A0A9P3FAW4_9PEZI</name>
<dbReference type="PRINTS" id="PR00753">
    <property type="entry name" value="ACCSYNTHASE"/>
</dbReference>
<dbReference type="GO" id="GO:0008483">
    <property type="term" value="F:transaminase activity"/>
    <property type="evidence" value="ECO:0007669"/>
    <property type="project" value="UniProtKB-KW"/>
</dbReference>
<evidence type="ECO:0000313" key="9">
    <source>
        <dbReference type="Proteomes" id="UP000825890"/>
    </source>
</evidence>
<dbReference type="Pfam" id="PF00155">
    <property type="entry name" value="Aminotran_1_2"/>
    <property type="match status" value="1"/>
</dbReference>
<accession>A0A9P3FAW4</accession>
<dbReference type="PANTHER" id="PTHR43795">
    <property type="entry name" value="BIFUNCTIONAL ASPARTATE AMINOTRANSFERASE AND GLUTAMATE/ASPARTATE-PREPHENATE AMINOTRANSFERASE-RELATED"/>
    <property type="match status" value="1"/>
</dbReference>
<keyword evidence="5" id="KW-0663">Pyridoxal phosphate</keyword>
<gene>
    <name evidence="8" type="ORF">CKM354_000379400</name>
</gene>
<dbReference type="InterPro" id="IPR015421">
    <property type="entry name" value="PyrdxlP-dep_Trfase_major"/>
</dbReference>
<sequence>MAQLSQRMQRPTEALLPKINSSLAQRNDPAQSVNLATAENWLIRKEVLQIYRKALQTSLTCADLSYVDGLSGEPGLLAALATFVNKYFKPAAEIKPRHIVVTPGASNCLDSLLFSLCEPGDSVLVLAPYWNGFDVHLAIRPNVRIVPVYTTPIAALETFAKVLPNSLIPALSQALATVEDKTKVKALIVSNPHNPFATCYTKEVLREAIQWCAKQDLHYISDEIYALSDFAQMQQSRQSPGLMSCPEDAIDQTLFPESCAPFISALAVDLDPLQTPPISTIWGTSKDLGSSGLRIGVHVARPSICEEEQGANHVVEAKNALLTTSLGLLSALQLSTVSMAMTRALLLSEQLDKLVTLNKTRLRHNYTIISTRLRFWNIPFLPATSAPYLVAKLGSGLKARLESQRVGDSSGTMKRHDSPLSTSSDEQTSTISDDETVVQFLKREALVLVAPCTSFHMGDLNDSHTAVDDWVRITFAIPVILLNESLDRIERTLGLPSFNFDRLGLPQSGSGTGTLKRPKCEGEDITNRKRCATCSNIL</sequence>
<dbReference type="Gene3D" id="3.90.1150.10">
    <property type="entry name" value="Aspartate Aminotransferase, domain 1"/>
    <property type="match status" value="1"/>
</dbReference>
<dbReference type="RefSeq" id="XP_044654945.1">
    <property type="nucleotide sequence ID" value="XM_044799010.1"/>
</dbReference>
<dbReference type="InterPro" id="IPR050478">
    <property type="entry name" value="Ethylene_sulfur-biosynth"/>
</dbReference>
<evidence type="ECO:0000256" key="5">
    <source>
        <dbReference type="ARBA" id="ARBA00022898"/>
    </source>
</evidence>
<evidence type="ECO:0000313" key="8">
    <source>
        <dbReference type="EMBL" id="GIZ40458.1"/>
    </source>
</evidence>
<dbReference type="EMBL" id="BOLY01000002">
    <property type="protein sequence ID" value="GIZ40458.1"/>
    <property type="molecule type" value="Genomic_DNA"/>
</dbReference>
<dbReference type="GeneID" id="68289369"/>
<feature type="region of interest" description="Disordered" evidence="6">
    <location>
        <begin position="404"/>
        <end position="430"/>
    </location>
</feature>
<dbReference type="CDD" id="cd00609">
    <property type="entry name" value="AAT_like"/>
    <property type="match status" value="1"/>
</dbReference>
<dbReference type="SUPFAM" id="SSF53383">
    <property type="entry name" value="PLP-dependent transferases"/>
    <property type="match status" value="1"/>
</dbReference>
<reference evidence="8 9" key="1">
    <citation type="submission" date="2021-01" db="EMBL/GenBank/DDBJ databases">
        <title>Cercospora kikuchii MAFF 305040 whole genome shotgun sequence.</title>
        <authorList>
            <person name="Kashiwa T."/>
            <person name="Suzuki T."/>
        </authorList>
    </citation>
    <scope>NUCLEOTIDE SEQUENCE [LARGE SCALE GENOMIC DNA]</scope>
    <source>
        <strain evidence="8 9">MAFF 305040</strain>
    </source>
</reference>
<dbReference type="GO" id="GO:0030170">
    <property type="term" value="F:pyridoxal phosphate binding"/>
    <property type="evidence" value="ECO:0007669"/>
    <property type="project" value="InterPro"/>
</dbReference>